<accession>A0A9X1T452</accession>
<dbReference type="InterPro" id="IPR003593">
    <property type="entry name" value="AAA+_ATPase"/>
</dbReference>
<gene>
    <name evidence="6" type="ORF">LR394_36245</name>
</gene>
<dbReference type="Gene3D" id="3.40.50.300">
    <property type="entry name" value="P-loop containing nucleotide triphosphate hydrolases"/>
    <property type="match status" value="1"/>
</dbReference>
<dbReference type="Gene3D" id="1.20.272.10">
    <property type="match status" value="1"/>
</dbReference>
<dbReference type="SUPFAM" id="SSF52540">
    <property type="entry name" value="P-loop containing nucleoside triphosphate hydrolases"/>
    <property type="match status" value="1"/>
</dbReference>
<dbReference type="Pfam" id="PF12002">
    <property type="entry name" value="MgsA_C"/>
    <property type="match status" value="1"/>
</dbReference>
<dbReference type="FunFam" id="3.40.50.300:FF:000345">
    <property type="entry name" value="AAA family ATPase"/>
    <property type="match status" value="1"/>
</dbReference>
<dbReference type="Proteomes" id="UP001138997">
    <property type="component" value="Unassembled WGS sequence"/>
</dbReference>
<dbReference type="GO" id="GO:0008047">
    <property type="term" value="F:enzyme activator activity"/>
    <property type="evidence" value="ECO:0007669"/>
    <property type="project" value="TreeGrafter"/>
</dbReference>
<evidence type="ECO:0000256" key="3">
    <source>
        <dbReference type="ARBA" id="ARBA00022840"/>
    </source>
</evidence>
<evidence type="ECO:0000313" key="6">
    <source>
        <dbReference type="EMBL" id="MCD5316363.1"/>
    </source>
</evidence>
<dbReference type="FunFam" id="1.10.3710.10:FF:000003">
    <property type="entry name" value="ATPase, AAA family protein"/>
    <property type="match status" value="1"/>
</dbReference>
<feature type="domain" description="AAA+ ATPase" evidence="5">
    <location>
        <begin position="77"/>
        <end position="198"/>
    </location>
</feature>
<comment type="caution">
    <text evidence="6">The sequence shown here is derived from an EMBL/GenBank/DDBJ whole genome shotgun (WGS) entry which is preliminary data.</text>
</comment>
<dbReference type="Gene3D" id="1.10.3710.10">
    <property type="entry name" value="DNA polymerase III clamp loader subunits, C-terminal domain"/>
    <property type="match status" value="1"/>
</dbReference>
<dbReference type="InterPro" id="IPR051314">
    <property type="entry name" value="AAA_ATPase_RarA/MGS1/WRNIP1"/>
</dbReference>
<keyword evidence="7" id="KW-1185">Reference proteome</keyword>
<name>A0A9X1T452_9ACTN</name>
<reference evidence="6" key="1">
    <citation type="submission" date="2021-11" db="EMBL/GenBank/DDBJ databases">
        <title>Streptomyces corallinus and Kineosporia corallina sp. nov., two new coral-derived marine actinobacteria.</title>
        <authorList>
            <person name="Buangrab K."/>
            <person name="Sutthacheep M."/>
            <person name="Yeemin T."/>
            <person name="Harunari E."/>
            <person name="Igarashi Y."/>
            <person name="Sripreechasak P."/>
            <person name="Kanchanasin P."/>
            <person name="Tanasupawat S."/>
            <person name="Phongsopitanun W."/>
        </authorList>
    </citation>
    <scope>NUCLEOTIDE SEQUENCE</scope>
    <source>
        <strain evidence="6">JCM 31032</strain>
    </source>
</reference>
<dbReference type="Pfam" id="PF00004">
    <property type="entry name" value="AAA"/>
    <property type="match status" value="1"/>
</dbReference>
<dbReference type="CDD" id="cd00009">
    <property type="entry name" value="AAA"/>
    <property type="match status" value="1"/>
</dbReference>
<dbReference type="FunFam" id="1.20.272.10:FF:000001">
    <property type="entry name" value="Putative AAA family ATPase"/>
    <property type="match status" value="1"/>
</dbReference>
<proteinExistence type="inferred from homology"/>
<dbReference type="SUPFAM" id="SSF48019">
    <property type="entry name" value="post-AAA+ oligomerization domain-like"/>
    <property type="match status" value="1"/>
</dbReference>
<dbReference type="GO" id="GO:0016887">
    <property type="term" value="F:ATP hydrolysis activity"/>
    <property type="evidence" value="ECO:0007669"/>
    <property type="project" value="InterPro"/>
</dbReference>
<dbReference type="Pfam" id="PF16193">
    <property type="entry name" value="AAA_assoc_2"/>
    <property type="match status" value="1"/>
</dbReference>
<dbReference type="InterPro" id="IPR003959">
    <property type="entry name" value="ATPase_AAA_core"/>
</dbReference>
<dbReference type="InterPro" id="IPR021886">
    <property type="entry name" value="MgsA_C"/>
</dbReference>
<keyword evidence="2" id="KW-0547">Nucleotide-binding</keyword>
<dbReference type="InterPro" id="IPR008921">
    <property type="entry name" value="DNA_pol3_clamp-load_cplx_C"/>
</dbReference>
<feature type="compositionally biased region" description="Low complexity" evidence="4">
    <location>
        <begin position="10"/>
        <end position="20"/>
    </location>
</feature>
<evidence type="ECO:0000256" key="1">
    <source>
        <dbReference type="ARBA" id="ARBA00008959"/>
    </source>
</evidence>
<protein>
    <submittedName>
        <fullName evidence="6">Replication-associated recombination protein A</fullName>
    </submittedName>
</protein>
<evidence type="ECO:0000259" key="5">
    <source>
        <dbReference type="SMART" id="SM00382"/>
    </source>
</evidence>
<dbReference type="Gene3D" id="1.10.8.60">
    <property type="match status" value="1"/>
</dbReference>
<dbReference type="CDD" id="cd18139">
    <property type="entry name" value="HLD_clamp_RarA"/>
    <property type="match status" value="1"/>
</dbReference>
<comment type="similarity">
    <text evidence="1">Belongs to the AAA ATPase family. RarA/MGS1/WRNIP1 subfamily.</text>
</comment>
<dbReference type="GO" id="GO:0000731">
    <property type="term" value="P:DNA synthesis involved in DNA repair"/>
    <property type="evidence" value="ECO:0007669"/>
    <property type="project" value="TreeGrafter"/>
</dbReference>
<evidence type="ECO:0000313" key="7">
    <source>
        <dbReference type="Proteomes" id="UP001138997"/>
    </source>
</evidence>
<sequence>MADLFTSDNAAAPEPGASAAFNPVRPGSLGHAGSGDRPPLAVRMRPRALDELVGQGHLLGPGSPLRRLAEGADGLAGPASVILWGPPGAGKTTLAHVVSNTGGRRFVELSAVTAGVKDVRRVMEEARELRDRSETRTVLFLDEIHRFTKSQQDGLLPGVENRWVILVAATTENPSFSIISPLLSRSLLLTLRQLEDQDIEALLQRAVQDERGLNGTVRLGEEAAAALVRLATGDARRALTSLEAAAGSALSRERVNADGEVAEIPEITVTDVEQAVDKAMVRYDREGDQHYDITSALIKSIRGSDVDAALHYLARMVEAGEDPRFIARRLMIAASEEIAMADPSALQVAVAAAQAVQMIGMPEGRIVLAQATVHLAMAPKSNASYMALNAATQDVRAGLGGPVPPDLRDAHYTGAKKLGHGRGYKYAHDHPHGVVAQQYLPDDLAGREYYAPTDRGGERGMAERLARLRSMLRGGGRRR</sequence>
<dbReference type="GO" id="GO:0017116">
    <property type="term" value="F:single-stranded DNA helicase activity"/>
    <property type="evidence" value="ECO:0007669"/>
    <property type="project" value="TreeGrafter"/>
</dbReference>
<evidence type="ECO:0000256" key="4">
    <source>
        <dbReference type="SAM" id="MobiDB-lite"/>
    </source>
</evidence>
<dbReference type="PANTHER" id="PTHR13779">
    <property type="entry name" value="WERNER HELICASE-INTERACTING PROTEIN 1 FAMILY MEMBER"/>
    <property type="match status" value="1"/>
</dbReference>
<dbReference type="GO" id="GO:0003677">
    <property type="term" value="F:DNA binding"/>
    <property type="evidence" value="ECO:0007669"/>
    <property type="project" value="InterPro"/>
</dbReference>
<dbReference type="GO" id="GO:0006261">
    <property type="term" value="P:DNA-templated DNA replication"/>
    <property type="evidence" value="ECO:0007669"/>
    <property type="project" value="TreeGrafter"/>
</dbReference>
<keyword evidence="3" id="KW-0067">ATP-binding</keyword>
<dbReference type="PANTHER" id="PTHR13779:SF7">
    <property type="entry name" value="ATPASE WRNIP1"/>
    <property type="match status" value="1"/>
</dbReference>
<dbReference type="GO" id="GO:0005524">
    <property type="term" value="F:ATP binding"/>
    <property type="evidence" value="ECO:0007669"/>
    <property type="project" value="UniProtKB-KW"/>
</dbReference>
<organism evidence="6 7">
    <name type="scientific">Kineosporia babensis</name>
    <dbReference type="NCBI Taxonomy" id="499548"/>
    <lineage>
        <taxon>Bacteria</taxon>
        <taxon>Bacillati</taxon>
        <taxon>Actinomycetota</taxon>
        <taxon>Actinomycetes</taxon>
        <taxon>Kineosporiales</taxon>
        <taxon>Kineosporiaceae</taxon>
        <taxon>Kineosporia</taxon>
    </lineage>
</organism>
<dbReference type="InterPro" id="IPR027417">
    <property type="entry name" value="P-loop_NTPase"/>
</dbReference>
<dbReference type="InterPro" id="IPR032423">
    <property type="entry name" value="AAA_assoc_2"/>
</dbReference>
<dbReference type="RefSeq" id="WP_231449215.1">
    <property type="nucleotide sequence ID" value="NZ_JAJOMB010000029.1"/>
</dbReference>
<evidence type="ECO:0000256" key="2">
    <source>
        <dbReference type="ARBA" id="ARBA00022741"/>
    </source>
</evidence>
<feature type="region of interest" description="Disordered" evidence="4">
    <location>
        <begin position="1"/>
        <end position="40"/>
    </location>
</feature>
<dbReference type="AlphaFoldDB" id="A0A9X1T452"/>
<dbReference type="EMBL" id="JAJOMB010000029">
    <property type="protein sequence ID" value="MCD5316363.1"/>
    <property type="molecule type" value="Genomic_DNA"/>
</dbReference>
<dbReference type="SMART" id="SM00382">
    <property type="entry name" value="AAA"/>
    <property type="match status" value="1"/>
</dbReference>